<keyword evidence="6" id="KW-1185">Reference proteome</keyword>
<accession>A0A284QTK2</accession>
<dbReference type="SUPFAM" id="SSF88697">
    <property type="entry name" value="PUA domain-like"/>
    <property type="match status" value="1"/>
</dbReference>
<feature type="region of interest" description="Disordered" evidence="3">
    <location>
        <begin position="216"/>
        <end position="241"/>
    </location>
</feature>
<dbReference type="Gene3D" id="2.30.280.10">
    <property type="entry name" value="SRA-YDG"/>
    <property type="match status" value="1"/>
</dbReference>
<dbReference type="PROSITE" id="PS51015">
    <property type="entry name" value="YDG"/>
    <property type="match status" value="1"/>
</dbReference>
<feature type="domain" description="YDG" evidence="4">
    <location>
        <begin position="52"/>
        <end position="194"/>
    </location>
</feature>
<dbReference type="InterPro" id="IPR045134">
    <property type="entry name" value="UHRF1/2-like"/>
</dbReference>
<proteinExistence type="predicted"/>
<keyword evidence="1 2" id="KW-0539">Nucleus</keyword>
<organism evidence="5 6">
    <name type="scientific">Armillaria ostoyae</name>
    <name type="common">Armillaria root rot fungus</name>
    <dbReference type="NCBI Taxonomy" id="47428"/>
    <lineage>
        <taxon>Eukaryota</taxon>
        <taxon>Fungi</taxon>
        <taxon>Dikarya</taxon>
        <taxon>Basidiomycota</taxon>
        <taxon>Agaricomycotina</taxon>
        <taxon>Agaricomycetes</taxon>
        <taxon>Agaricomycetidae</taxon>
        <taxon>Agaricales</taxon>
        <taxon>Marasmiineae</taxon>
        <taxon>Physalacriaceae</taxon>
        <taxon>Armillaria</taxon>
    </lineage>
</organism>
<evidence type="ECO:0000259" key="4">
    <source>
        <dbReference type="PROSITE" id="PS51015"/>
    </source>
</evidence>
<dbReference type="OMA" id="IMFKLER"/>
<evidence type="ECO:0000256" key="1">
    <source>
        <dbReference type="ARBA" id="ARBA00023242"/>
    </source>
</evidence>
<sequence length="394" mass="44364">MIYTEEAFRFKKTRKFGKEEMRIVKDYRNLDMDKPKEREGCRKPVADPGTVGEIEGQPVGTRYMDRTAALEAGVHGGLRRGIYSYKGSARSVVLSDGYEEFNKDKGDRIRLCGEGGRSKDGTMQLKNQEYTYGNRALQKTMQSGQPVRVIRGYRLHSKYAPNNGFRYDGLYNVTACYHKWDENGYKIILFKLERIPGQLPVGTRGKFWVYPESDAPTKMPGPAKVPEPSAPKKSLFPSRPKLPSFNKSKTSSYTLPANWQQVALNQPYPTHLNSDSGARLSPVPAVKVENYCDDSLQYPVKAESLIAASSYPEVDVKTRTLPISTHISPLRVKAESPPPPRKRSRSTLGDPLPRKRQKLSTTLRARVKAESPPPVSLSERSPQKREYSDVEDCG</sequence>
<protein>
    <recommendedName>
        <fullName evidence="4">YDG domain-containing protein</fullName>
    </recommendedName>
</protein>
<dbReference type="PANTHER" id="PTHR14140">
    <property type="entry name" value="E3 UBIQUITIN-PROTEIN LIGASE UHRF-RELATED"/>
    <property type="match status" value="1"/>
</dbReference>
<evidence type="ECO:0000313" key="5">
    <source>
        <dbReference type="EMBL" id="SJK99805.1"/>
    </source>
</evidence>
<dbReference type="InterPro" id="IPR003105">
    <property type="entry name" value="SRA_YDG"/>
</dbReference>
<dbReference type="GO" id="GO:0061630">
    <property type="term" value="F:ubiquitin protein ligase activity"/>
    <property type="evidence" value="ECO:0007669"/>
    <property type="project" value="TreeGrafter"/>
</dbReference>
<feature type="region of interest" description="Disordered" evidence="3">
    <location>
        <begin position="35"/>
        <end position="57"/>
    </location>
</feature>
<dbReference type="OrthoDB" id="2270193at2759"/>
<comment type="subcellular location">
    <subcellularLocation>
        <location evidence="2">Nucleus</location>
    </subcellularLocation>
</comment>
<dbReference type="InterPro" id="IPR015947">
    <property type="entry name" value="PUA-like_sf"/>
</dbReference>
<dbReference type="Pfam" id="PF02182">
    <property type="entry name" value="SAD_SRA"/>
    <property type="match status" value="1"/>
</dbReference>
<evidence type="ECO:0000256" key="3">
    <source>
        <dbReference type="SAM" id="MobiDB-lite"/>
    </source>
</evidence>
<dbReference type="GO" id="GO:0016567">
    <property type="term" value="P:protein ubiquitination"/>
    <property type="evidence" value="ECO:0007669"/>
    <property type="project" value="TreeGrafter"/>
</dbReference>
<feature type="compositionally biased region" description="Basic and acidic residues" evidence="3">
    <location>
        <begin position="35"/>
        <end position="45"/>
    </location>
</feature>
<evidence type="ECO:0000313" key="6">
    <source>
        <dbReference type="Proteomes" id="UP000219338"/>
    </source>
</evidence>
<name>A0A284QTK2_ARMOS</name>
<dbReference type="Proteomes" id="UP000219338">
    <property type="component" value="Unassembled WGS sequence"/>
</dbReference>
<feature type="region of interest" description="Disordered" evidence="3">
    <location>
        <begin position="327"/>
        <end position="394"/>
    </location>
</feature>
<evidence type="ECO:0000256" key="2">
    <source>
        <dbReference type="PROSITE-ProRule" id="PRU00358"/>
    </source>
</evidence>
<dbReference type="GO" id="GO:0044027">
    <property type="term" value="P:negative regulation of gene expression via chromosomal CpG island methylation"/>
    <property type="evidence" value="ECO:0007669"/>
    <property type="project" value="TreeGrafter"/>
</dbReference>
<dbReference type="AlphaFoldDB" id="A0A284QTK2"/>
<dbReference type="EMBL" id="FUEG01000002">
    <property type="protein sequence ID" value="SJK99805.1"/>
    <property type="molecule type" value="Genomic_DNA"/>
</dbReference>
<dbReference type="SMART" id="SM00466">
    <property type="entry name" value="SRA"/>
    <property type="match status" value="1"/>
</dbReference>
<dbReference type="InterPro" id="IPR036987">
    <property type="entry name" value="SRA-YDG_sf"/>
</dbReference>
<gene>
    <name evidence="5" type="ORF">ARMOST_03116</name>
</gene>
<dbReference type="PANTHER" id="PTHR14140:SF27">
    <property type="entry name" value="OS04G0289800 PROTEIN"/>
    <property type="match status" value="1"/>
</dbReference>
<dbReference type="GO" id="GO:0005634">
    <property type="term" value="C:nucleus"/>
    <property type="evidence" value="ECO:0007669"/>
    <property type="project" value="UniProtKB-SubCell"/>
</dbReference>
<dbReference type="STRING" id="47428.A0A284QTK2"/>
<reference evidence="6" key="1">
    <citation type="journal article" date="2017" name="Nat. Ecol. Evol.">
        <title>Genome expansion and lineage-specific genetic innovations in the forest pathogenic fungi Armillaria.</title>
        <authorList>
            <person name="Sipos G."/>
            <person name="Prasanna A.N."/>
            <person name="Walter M.C."/>
            <person name="O'Connor E."/>
            <person name="Balint B."/>
            <person name="Krizsan K."/>
            <person name="Kiss B."/>
            <person name="Hess J."/>
            <person name="Varga T."/>
            <person name="Slot J."/>
            <person name="Riley R."/>
            <person name="Boka B."/>
            <person name="Rigling D."/>
            <person name="Barry K."/>
            <person name="Lee J."/>
            <person name="Mihaltcheva S."/>
            <person name="LaButti K."/>
            <person name="Lipzen A."/>
            <person name="Waldron R."/>
            <person name="Moloney N.M."/>
            <person name="Sperisen C."/>
            <person name="Kredics L."/>
            <person name="Vagvoelgyi C."/>
            <person name="Patrignani A."/>
            <person name="Fitzpatrick D."/>
            <person name="Nagy I."/>
            <person name="Doyle S."/>
            <person name="Anderson J.B."/>
            <person name="Grigoriev I.V."/>
            <person name="Gueldener U."/>
            <person name="Muensterkoetter M."/>
            <person name="Nagy L.G."/>
        </authorList>
    </citation>
    <scope>NUCLEOTIDE SEQUENCE [LARGE SCALE GENOMIC DNA]</scope>
    <source>
        <strain evidence="6">C18/9</strain>
    </source>
</reference>